<protein>
    <submittedName>
        <fullName evidence="2">Uncharacterized protein</fullName>
    </submittedName>
</protein>
<reference evidence="2 3" key="1">
    <citation type="journal article" date="2018" name="Plant J.">
        <title>Genome sequences of Chlorella sorokiniana UTEX 1602 and Micractinium conductrix SAG 241.80: implications to maltose excretion by a green alga.</title>
        <authorList>
            <person name="Arriola M.B."/>
            <person name="Velmurugan N."/>
            <person name="Zhang Y."/>
            <person name="Plunkett M.H."/>
            <person name="Hondzo H."/>
            <person name="Barney B.M."/>
        </authorList>
    </citation>
    <scope>NUCLEOTIDE SEQUENCE [LARGE SCALE GENOMIC DNA]</scope>
    <source>
        <strain evidence="2 3">SAG 241.80</strain>
    </source>
</reference>
<feature type="compositionally biased region" description="Low complexity" evidence="1">
    <location>
        <begin position="12"/>
        <end position="24"/>
    </location>
</feature>
<organism evidence="2 3">
    <name type="scientific">Micractinium conductrix</name>
    <dbReference type="NCBI Taxonomy" id="554055"/>
    <lineage>
        <taxon>Eukaryota</taxon>
        <taxon>Viridiplantae</taxon>
        <taxon>Chlorophyta</taxon>
        <taxon>core chlorophytes</taxon>
        <taxon>Trebouxiophyceae</taxon>
        <taxon>Chlorellales</taxon>
        <taxon>Chlorellaceae</taxon>
        <taxon>Chlorella clade</taxon>
        <taxon>Micractinium</taxon>
    </lineage>
</organism>
<feature type="compositionally biased region" description="Polar residues" evidence="1">
    <location>
        <begin position="1"/>
        <end position="11"/>
    </location>
</feature>
<gene>
    <name evidence="2" type="ORF">C2E20_4296</name>
</gene>
<evidence type="ECO:0000313" key="2">
    <source>
        <dbReference type="EMBL" id="PSC72437.1"/>
    </source>
</evidence>
<evidence type="ECO:0000256" key="1">
    <source>
        <dbReference type="SAM" id="MobiDB-lite"/>
    </source>
</evidence>
<keyword evidence="3" id="KW-1185">Reference proteome</keyword>
<accession>A0A2P6VEE4</accession>
<dbReference type="AlphaFoldDB" id="A0A2P6VEE4"/>
<dbReference type="Proteomes" id="UP000239649">
    <property type="component" value="Unassembled WGS sequence"/>
</dbReference>
<name>A0A2P6VEE4_9CHLO</name>
<proteinExistence type="predicted"/>
<comment type="caution">
    <text evidence="2">The sequence shown here is derived from an EMBL/GenBank/DDBJ whole genome shotgun (WGS) entry which is preliminary data.</text>
</comment>
<sequence>MRFLSNLSTPTASREPSSAASNAAAEDKINQALPVKSAAAAAADRGWSIRTHPVPARAAAEAPTSATSASLAAADNNCYAIVLDWAADCDLELTAEEVQCLVNPCAAKAADTSKPSSPRVLLRRAATGVRSACRRLARTESRALRLPARRLAAASCLSRPATTTEGPEAAGSPQFIKSSH</sequence>
<dbReference type="EMBL" id="LHPF02000010">
    <property type="protein sequence ID" value="PSC72437.1"/>
    <property type="molecule type" value="Genomic_DNA"/>
</dbReference>
<feature type="region of interest" description="Disordered" evidence="1">
    <location>
        <begin position="157"/>
        <end position="180"/>
    </location>
</feature>
<feature type="region of interest" description="Disordered" evidence="1">
    <location>
        <begin position="1"/>
        <end position="24"/>
    </location>
</feature>
<evidence type="ECO:0000313" key="3">
    <source>
        <dbReference type="Proteomes" id="UP000239649"/>
    </source>
</evidence>